<organism evidence="2 3">
    <name type="scientific">Caproicibacter fermentans</name>
    <dbReference type="NCBI Taxonomy" id="2576756"/>
    <lineage>
        <taxon>Bacteria</taxon>
        <taxon>Bacillati</taxon>
        <taxon>Bacillota</taxon>
        <taxon>Clostridia</taxon>
        <taxon>Eubacteriales</taxon>
        <taxon>Acutalibacteraceae</taxon>
        <taxon>Caproicibacter</taxon>
    </lineage>
</organism>
<accession>A0A6N8HZK3</accession>
<feature type="transmembrane region" description="Helical" evidence="1">
    <location>
        <begin position="57"/>
        <end position="76"/>
    </location>
</feature>
<proteinExistence type="predicted"/>
<keyword evidence="1" id="KW-0812">Transmembrane</keyword>
<dbReference type="AlphaFoldDB" id="A0A6N8HZK3"/>
<reference evidence="2 3" key="1">
    <citation type="submission" date="2019-09" db="EMBL/GenBank/DDBJ databases">
        <title>Genome sequence of Clostridium sp. EA1.</title>
        <authorList>
            <person name="Poehlein A."/>
            <person name="Bengelsdorf F.R."/>
            <person name="Daniel R."/>
        </authorList>
    </citation>
    <scope>NUCLEOTIDE SEQUENCE [LARGE SCALE GENOMIC DNA]</scope>
    <source>
        <strain evidence="2 3">EA1</strain>
    </source>
</reference>
<feature type="transmembrane region" description="Helical" evidence="1">
    <location>
        <begin position="191"/>
        <end position="212"/>
    </location>
</feature>
<dbReference type="EMBL" id="VWXL01000052">
    <property type="protein sequence ID" value="MVB11098.1"/>
    <property type="molecule type" value="Genomic_DNA"/>
</dbReference>
<dbReference type="Proteomes" id="UP000469440">
    <property type="component" value="Unassembled WGS sequence"/>
</dbReference>
<keyword evidence="1" id="KW-0472">Membrane</keyword>
<keyword evidence="3" id="KW-1185">Reference proteome</keyword>
<keyword evidence="1" id="KW-1133">Transmembrane helix</keyword>
<evidence type="ECO:0000313" key="3">
    <source>
        <dbReference type="Proteomes" id="UP000469440"/>
    </source>
</evidence>
<name>A0A6N8HZK3_9FIRM</name>
<gene>
    <name evidence="2" type="ORF">CAFE_18000</name>
</gene>
<feature type="transmembrane region" description="Helical" evidence="1">
    <location>
        <begin position="130"/>
        <end position="150"/>
    </location>
</feature>
<protein>
    <submittedName>
        <fullName evidence="2">ABC-2 family transporter protein</fullName>
    </submittedName>
</protein>
<dbReference type="RefSeq" id="WP_156990436.1">
    <property type="nucleotide sequence ID" value="NZ_VWXL01000052.1"/>
</dbReference>
<evidence type="ECO:0000256" key="1">
    <source>
        <dbReference type="SAM" id="Phobius"/>
    </source>
</evidence>
<feature type="transmembrane region" description="Helical" evidence="1">
    <location>
        <begin position="162"/>
        <end position="179"/>
    </location>
</feature>
<comment type="caution">
    <text evidence="2">The sequence shown here is derived from an EMBL/GenBank/DDBJ whole genome shotgun (WGS) entry which is preliminary data.</text>
</comment>
<feature type="transmembrane region" description="Helical" evidence="1">
    <location>
        <begin position="97"/>
        <end position="118"/>
    </location>
</feature>
<dbReference type="Pfam" id="PF13346">
    <property type="entry name" value="ABC2_membrane_5"/>
    <property type="match status" value="1"/>
</dbReference>
<evidence type="ECO:0000313" key="2">
    <source>
        <dbReference type="EMBL" id="MVB11098.1"/>
    </source>
</evidence>
<sequence length="222" mass="24336">MGNAGRRALSRQAGAVAGLFFRELKLLCNRCLFLLLLLSVFSVFYAVAGLREGLEGLTLWTVVILPLFLLMSSFEADQKSRWDSYLFSLPVSRLSLILPKFLLGLLGSAAGAASAHLAVRIRFGEVEPGLLRSVAASFEAAVILCCVLILVESLFDFTQAKILFIVLSFFAYFFAAQLNNAETWNDVGTVLWFHIPAPAFLLAVAGILFLSVRAVSRREVVV</sequence>
<feature type="transmembrane region" description="Helical" evidence="1">
    <location>
        <begin position="31"/>
        <end position="51"/>
    </location>
</feature>
<dbReference type="InterPro" id="IPR025699">
    <property type="entry name" value="ABC2_memb-like"/>
</dbReference>